<dbReference type="AlphaFoldDB" id="A0A5B8XLZ6"/>
<dbReference type="PANTHER" id="PTHR30634:SF7">
    <property type="entry name" value="VWA DOMAIN-CONTAINING PROTEIN"/>
    <property type="match status" value="1"/>
</dbReference>
<dbReference type="KEGG" id="bbae:FRD01_05370"/>
<evidence type="ECO:0000313" key="3">
    <source>
        <dbReference type="Proteomes" id="UP000321595"/>
    </source>
</evidence>
<dbReference type="InterPro" id="IPR043737">
    <property type="entry name" value="DUF5682"/>
</dbReference>
<protein>
    <submittedName>
        <fullName evidence="2">VWA domain-containing protein</fullName>
    </submittedName>
</protein>
<dbReference type="OrthoDB" id="9768066at2"/>
<reference evidence="2 3" key="1">
    <citation type="submission" date="2019-08" db="EMBL/GenBank/DDBJ databases">
        <authorList>
            <person name="Liang Q."/>
        </authorList>
    </citation>
    <scope>NUCLEOTIDE SEQUENCE [LARGE SCALE GENOMIC DNA]</scope>
    <source>
        <strain evidence="2 3">V1718</strain>
    </source>
</reference>
<dbReference type="Proteomes" id="UP000321595">
    <property type="component" value="Chromosome"/>
</dbReference>
<dbReference type="RefSeq" id="WP_146958334.1">
    <property type="nucleotide sequence ID" value="NZ_CP042467.1"/>
</dbReference>
<dbReference type="Gene3D" id="3.40.50.410">
    <property type="entry name" value="von Willebrand factor, type A domain"/>
    <property type="match status" value="1"/>
</dbReference>
<organism evidence="2 3">
    <name type="scientific">Microvenator marinus</name>
    <dbReference type="NCBI Taxonomy" id="2600177"/>
    <lineage>
        <taxon>Bacteria</taxon>
        <taxon>Deltaproteobacteria</taxon>
        <taxon>Bradymonadales</taxon>
        <taxon>Microvenatoraceae</taxon>
        <taxon>Microvenator</taxon>
    </lineage>
</organism>
<dbReference type="InterPro" id="IPR036465">
    <property type="entry name" value="vWFA_dom_sf"/>
</dbReference>
<dbReference type="InterPro" id="IPR008912">
    <property type="entry name" value="Uncharacterised_CoxE"/>
</dbReference>
<dbReference type="EMBL" id="CP042467">
    <property type="protein sequence ID" value="QED26684.1"/>
    <property type="molecule type" value="Genomic_DNA"/>
</dbReference>
<dbReference type="Pfam" id="PF18934">
    <property type="entry name" value="DUF5682"/>
    <property type="match status" value="1"/>
</dbReference>
<accession>A0A5B8XLZ6</accession>
<dbReference type="InterPro" id="IPR002035">
    <property type="entry name" value="VWF_A"/>
</dbReference>
<feature type="domain" description="VWFA" evidence="1">
    <location>
        <begin position="997"/>
        <end position="1156"/>
    </location>
</feature>
<proteinExistence type="predicted"/>
<gene>
    <name evidence="2" type="ORF">FRD01_05370</name>
</gene>
<dbReference type="SUPFAM" id="SSF53300">
    <property type="entry name" value="vWA-like"/>
    <property type="match status" value="1"/>
</dbReference>
<sequence>MGQDAQNLEKLARAELADLVACRTPLLIGVRHHSPALAAAIPELLADFNPDVILIELPMEFEPWLQWLGHSETKAPVALASVNKAGGGLSFYPFAEFSPEFAAVKWAVAHSVPIRPCDLPSGVRVDLAREPHEHSDQPTISAALETHFHSPDFESLWDRAVEVHAADADAEALRRSALYIGWALRQDAEGVVPEVDLIREAHMRKVLAECPGKRVAMVIGSFHAPAIAKPPDSSPDLSAAAHEMVTSFIPYSFELLDSRSNYPAGIRDPMWQQRVLEAHRAKAKLDDTVADVIVQICREIRRVGHIAGVPDADAASRMAMDLAALRDLPGPGRQEVVEAIQSALARGEIGGRGRILANAMDTVMVGRERGKIPAAAPKSGLSAHVQNLFSELGLPGPSTRSEAPTTLRLEPMRNTRDRDRHIALKRLASCAIPYAKEGQVQGLGNAEAVSTSWEIQWQPGTDAMLELAGIWGVTLEQATRGAIQRRESQLKLDESLTPSERLRVLTECADCGLVDMVQERLDALETEFVNEADLTALLGLMRFFERIHGGHFPALNSDSTLVLPPRAPFLAAALRAIEGLIGSENASDAADLMEIVLLVRAQREEETLGLGRLFYTLKTFRTEASPLIQGAATLALRVCDELEPERFVEETGAWIDAGVDQSARQTMSGRIKGLLVAGSGMFESDASDLRGISTRIHTIEDEAFLERLPALREGFDVLTYGARDQLLESLQDAFPKALDPRGARGFEFEENAAFIALLKTADHRAFTRAQEIFEAPRQAEFTDVQTPEETLGATSNSLDPLTRWKLILGRQKDRQQNAGSVARALDQLYGQGQGEGSGRGIGQGGGQEDAYPSMREWTEDIEALFGTKVREEVMARAIELGHATVAFELENAPVEPSIELLEGLLSLKGSLSESQIAHLRPLIRSVVQALVKKLANRIMPALTGISTPRPTRRKGGPIDFKRTIGANLDRARRDEDGVARIVPDKIYFKTRAKRSLDWHISIVVDVSGSMEPSVIYSALMASILQGLPSVSLSFIAFNTQVIDLSHLVDDPLSLLLEVEVGGGTHIAKALKYARERVKVPNRTILALVTDFEEGWSADGMVREARVLAESGVHLLGLAALDDSGKPRYNNALASLMVAAGMPVAALTPMELAEWVGDVMRGKK</sequence>
<dbReference type="SMART" id="SM00327">
    <property type="entry name" value="VWA"/>
    <property type="match status" value="1"/>
</dbReference>
<dbReference type="Pfam" id="PF05762">
    <property type="entry name" value="VWA_CoxE"/>
    <property type="match status" value="1"/>
</dbReference>
<name>A0A5B8XLZ6_9DELT</name>
<evidence type="ECO:0000259" key="1">
    <source>
        <dbReference type="SMART" id="SM00327"/>
    </source>
</evidence>
<keyword evidence="3" id="KW-1185">Reference proteome</keyword>
<dbReference type="InterPro" id="IPR050458">
    <property type="entry name" value="LolB"/>
</dbReference>
<evidence type="ECO:0000313" key="2">
    <source>
        <dbReference type="EMBL" id="QED26684.1"/>
    </source>
</evidence>
<dbReference type="PANTHER" id="PTHR30634">
    <property type="entry name" value="OUTER MEMBRANE LOLAB LIPOPROTEIN INSERTION APPARATUS"/>
    <property type="match status" value="1"/>
</dbReference>